<dbReference type="Proteomes" id="UP000193244">
    <property type="component" value="Unassembled WGS sequence"/>
</dbReference>
<name>A0A1X7ISM8_9MICO</name>
<dbReference type="EMBL" id="FXAY01000001">
    <property type="protein sequence ID" value="SMG17921.1"/>
    <property type="molecule type" value="Genomic_DNA"/>
</dbReference>
<feature type="transmembrane region" description="Helical" evidence="1">
    <location>
        <begin position="41"/>
        <end position="66"/>
    </location>
</feature>
<keyword evidence="1" id="KW-0472">Membrane</keyword>
<sequence>MRGLILALTVFGTVLFTAAMLAIQASVYIANLPDSEAGVRWIIILIMVPSVITGIISGLTAGLGAYIGKRGSATTTGMPAERTRISFGAGVGGALGSSLLLVYLSWFYQNGPGPWIGVLGFIVVFGAYAGFTAVWNARRSRVRSSR</sequence>
<protein>
    <submittedName>
        <fullName evidence="2">Uncharacterized protein</fullName>
    </submittedName>
</protein>
<proteinExistence type="predicted"/>
<reference evidence="3" key="1">
    <citation type="submission" date="2017-04" db="EMBL/GenBank/DDBJ databases">
        <authorList>
            <person name="Varghese N."/>
            <person name="Submissions S."/>
        </authorList>
    </citation>
    <scope>NUCLEOTIDE SEQUENCE [LARGE SCALE GENOMIC DNA]</scope>
    <source>
        <strain evidence="3">VKM Ac-2510</strain>
    </source>
</reference>
<dbReference type="AlphaFoldDB" id="A0A1X7ISM8"/>
<feature type="transmembrane region" description="Helical" evidence="1">
    <location>
        <begin position="87"/>
        <end position="108"/>
    </location>
</feature>
<gene>
    <name evidence="2" type="ORF">SAMN06296010_0831</name>
</gene>
<evidence type="ECO:0000313" key="3">
    <source>
        <dbReference type="Proteomes" id="UP000193244"/>
    </source>
</evidence>
<keyword evidence="1" id="KW-0812">Transmembrane</keyword>
<evidence type="ECO:0000313" key="2">
    <source>
        <dbReference type="EMBL" id="SMG17921.1"/>
    </source>
</evidence>
<evidence type="ECO:0000256" key="1">
    <source>
        <dbReference type="SAM" id="Phobius"/>
    </source>
</evidence>
<organism evidence="2 3">
    <name type="scientific">Agreia pratensis</name>
    <dbReference type="NCBI Taxonomy" id="150121"/>
    <lineage>
        <taxon>Bacteria</taxon>
        <taxon>Bacillati</taxon>
        <taxon>Actinomycetota</taxon>
        <taxon>Actinomycetes</taxon>
        <taxon>Micrococcales</taxon>
        <taxon>Microbacteriaceae</taxon>
        <taxon>Agreia</taxon>
    </lineage>
</organism>
<keyword evidence="1" id="KW-1133">Transmembrane helix</keyword>
<keyword evidence="3" id="KW-1185">Reference proteome</keyword>
<accession>A0A1X7ISM8</accession>
<feature type="transmembrane region" description="Helical" evidence="1">
    <location>
        <begin position="114"/>
        <end position="137"/>
    </location>
</feature>